<gene>
    <name evidence="2" type="ORF">PENSTE_c018G04657</name>
</gene>
<dbReference type="AlphaFoldDB" id="A0A1V6SWC3"/>
<comment type="caution">
    <text evidence="2">The sequence shown here is derived from an EMBL/GenBank/DDBJ whole genome shotgun (WGS) entry which is preliminary data.</text>
</comment>
<accession>A0A1V6SWC3</accession>
<feature type="region of interest" description="Disordered" evidence="1">
    <location>
        <begin position="1"/>
        <end position="24"/>
    </location>
</feature>
<dbReference type="Proteomes" id="UP000191285">
    <property type="component" value="Unassembled WGS sequence"/>
</dbReference>
<evidence type="ECO:0000256" key="1">
    <source>
        <dbReference type="SAM" id="MobiDB-lite"/>
    </source>
</evidence>
<dbReference type="OrthoDB" id="5431239at2759"/>
<dbReference type="STRING" id="303698.A0A1V6SWC3"/>
<proteinExistence type="predicted"/>
<dbReference type="EMBL" id="MLKD01000018">
    <property type="protein sequence ID" value="OQE18282.1"/>
    <property type="molecule type" value="Genomic_DNA"/>
</dbReference>
<feature type="region of interest" description="Disordered" evidence="1">
    <location>
        <begin position="792"/>
        <end position="812"/>
    </location>
</feature>
<organism evidence="2 3">
    <name type="scientific">Penicillium steckii</name>
    <dbReference type="NCBI Taxonomy" id="303698"/>
    <lineage>
        <taxon>Eukaryota</taxon>
        <taxon>Fungi</taxon>
        <taxon>Dikarya</taxon>
        <taxon>Ascomycota</taxon>
        <taxon>Pezizomycotina</taxon>
        <taxon>Eurotiomycetes</taxon>
        <taxon>Eurotiomycetidae</taxon>
        <taxon>Eurotiales</taxon>
        <taxon>Aspergillaceae</taxon>
        <taxon>Penicillium</taxon>
    </lineage>
</organism>
<evidence type="ECO:0000313" key="2">
    <source>
        <dbReference type="EMBL" id="OQE18282.1"/>
    </source>
</evidence>
<evidence type="ECO:0000313" key="3">
    <source>
        <dbReference type="Proteomes" id="UP000191285"/>
    </source>
</evidence>
<sequence length="851" mass="97544">MPPKANRDLGRIHIPPGFPKEENYHLPTPPEPYYDLWILPDPPDDEHVVFNRPWKTLYNDRKLTKIALNTLIAHHFWGIDWTRNSSGTRESIIKGFYKLFWHMPEHNRPKNFTEFFDLRRDAGPRLLGYTERFPEHAFAADASPFGRGTIMTFEQAIAALDKPITPPLPVSIQHPNMPPPIIAGAVYNPPFQMPFEAGILNMIPSHVRQYLFPLYRDALPENPWEPMSPGETVQVPVQPPGFREAHEQRDESEQLYRYPALPKIRHSTQLEVTEELMKSLMKLTYHEIQRHPSAPSRKSVATRIAISAEDLDIIQVGLYPSTSEVKIDLETVDISPNGKLYSYRGRGPVGSSGSASLDTVIVLGMLTEAGCTYIDRYSKRPIYFDDLEKSFIETINMNWDCMSAELSKELRDSFFRKIHIAYPALGMGQILPPWALWAKLTRNFAQFQYTCRDRFHYCTCEMRNSEDSSLTVGGTMLPPFQPEDRNGVTPATLVSRKLSVKQHWGCNFCQLIRGSGRMTERVVERLPARLALITHPETRLLNHTETFQFEYRDEHGQNVVGTYRWLGGIYYFEERLRVYWTEAEPGRVDPETIRAYDPMSTTGVIAGSIPVGGNGPIPAEWLQSTIPLLIYEKVIDVPKQTLLFHERQITSMLRHISDNRPAITNYRIPTRKVHAGVKGVTKRLPNLGDRYFHVPRPNAGAQLELDYFAGNSLLNLYSMMKTNPFHPSVEPLFEAIAKTKLPTFQPGVPPKVPPYPLPDPPYIFESTLCNPEGFFDDTQSWSMEPLEVDETAMVSHERPPEQLQGDEDEQSQPEIVTTIECRVQKVWTIKHFWRCAHAWYLVRLGAQEEAI</sequence>
<protein>
    <submittedName>
        <fullName evidence="2">Uncharacterized protein</fullName>
    </submittedName>
</protein>
<name>A0A1V6SWC3_9EURO</name>
<keyword evidence="3" id="KW-1185">Reference proteome</keyword>
<feature type="compositionally biased region" description="Basic and acidic residues" evidence="1">
    <location>
        <begin position="1"/>
        <end position="11"/>
    </location>
</feature>
<reference evidence="3" key="1">
    <citation type="journal article" date="2017" name="Nat. Microbiol.">
        <title>Global analysis of biosynthetic gene clusters reveals vast potential of secondary metabolite production in Penicillium species.</title>
        <authorList>
            <person name="Nielsen J.C."/>
            <person name="Grijseels S."/>
            <person name="Prigent S."/>
            <person name="Ji B."/>
            <person name="Dainat J."/>
            <person name="Nielsen K.F."/>
            <person name="Frisvad J.C."/>
            <person name="Workman M."/>
            <person name="Nielsen J."/>
        </authorList>
    </citation>
    <scope>NUCLEOTIDE SEQUENCE [LARGE SCALE GENOMIC DNA]</scope>
    <source>
        <strain evidence="3">IBT 24891</strain>
    </source>
</reference>